<name>A0A8A4TRW7_SULCO</name>
<dbReference type="InterPro" id="IPR036188">
    <property type="entry name" value="FAD/NAD-bd_sf"/>
</dbReference>
<dbReference type="Gene3D" id="3.50.50.60">
    <property type="entry name" value="FAD/NAD(P)-binding domain"/>
    <property type="match status" value="2"/>
</dbReference>
<feature type="domain" description="FAD/NAD(P)-binding" evidence="1">
    <location>
        <begin position="4"/>
        <end position="165"/>
    </location>
</feature>
<evidence type="ECO:0000313" key="2">
    <source>
        <dbReference type="EMBL" id="QTD52137.1"/>
    </source>
</evidence>
<dbReference type="InterPro" id="IPR023753">
    <property type="entry name" value="FAD/NAD-binding_dom"/>
</dbReference>
<protein>
    <submittedName>
        <fullName evidence="2">FAD-dependent oxidoreductase</fullName>
    </submittedName>
</protein>
<keyword evidence="3" id="KW-1185">Reference proteome</keyword>
<dbReference type="KEGG" id="scor:J3U87_06650"/>
<dbReference type="EMBL" id="CP071793">
    <property type="protein sequence ID" value="QTD52137.1"/>
    <property type="molecule type" value="Genomic_DNA"/>
</dbReference>
<proteinExistence type="predicted"/>
<gene>
    <name evidence="2" type="ORF">J3U87_06650</name>
</gene>
<evidence type="ECO:0000259" key="1">
    <source>
        <dbReference type="Pfam" id="PF07992"/>
    </source>
</evidence>
<dbReference type="SUPFAM" id="SSF51971">
    <property type="entry name" value="Nucleotide-binding domain"/>
    <property type="match status" value="1"/>
</dbReference>
<reference evidence="2" key="1">
    <citation type="submission" date="2021-03" db="EMBL/GenBank/DDBJ databases">
        <title>Acanthopleuribacteraceae sp. M133.</title>
        <authorList>
            <person name="Wang G."/>
        </authorList>
    </citation>
    <scope>NUCLEOTIDE SEQUENCE</scope>
    <source>
        <strain evidence="2">M133</strain>
    </source>
</reference>
<dbReference type="Proteomes" id="UP000663929">
    <property type="component" value="Chromosome"/>
</dbReference>
<dbReference type="SUPFAM" id="SSF51905">
    <property type="entry name" value="FAD/NAD(P)-binding domain"/>
    <property type="match status" value="1"/>
</dbReference>
<dbReference type="AlphaFoldDB" id="A0A8A4TRW7"/>
<dbReference type="RefSeq" id="WP_237382246.1">
    <property type="nucleotide sequence ID" value="NZ_CP071793.1"/>
</dbReference>
<dbReference type="GO" id="GO:0016491">
    <property type="term" value="F:oxidoreductase activity"/>
    <property type="evidence" value="ECO:0007669"/>
    <property type="project" value="InterPro"/>
</dbReference>
<dbReference type="PRINTS" id="PR00419">
    <property type="entry name" value="ADXRDTASE"/>
</dbReference>
<organism evidence="2 3">
    <name type="scientific">Sulfidibacter corallicola</name>
    <dbReference type="NCBI Taxonomy" id="2818388"/>
    <lineage>
        <taxon>Bacteria</taxon>
        <taxon>Pseudomonadati</taxon>
        <taxon>Acidobacteriota</taxon>
        <taxon>Holophagae</taxon>
        <taxon>Acanthopleuribacterales</taxon>
        <taxon>Acanthopleuribacteraceae</taxon>
        <taxon>Sulfidibacter</taxon>
    </lineage>
</organism>
<dbReference type="Pfam" id="PF07992">
    <property type="entry name" value="Pyr_redox_2"/>
    <property type="match status" value="1"/>
</dbReference>
<evidence type="ECO:0000313" key="3">
    <source>
        <dbReference type="Proteomes" id="UP000663929"/>
    </source>
</evidence>
<accession>A0A8A4TRW7</accession>
<sequence>MKTYSVAVIGGACAGSEIAASLRERGMEVVVFEQNPLPYGKIEDGLPRWHLKLQNKEMASIDDKLSREGIHYVPNCKLGEDVTLTQLREDWGFPLIVMATGAWRDRPLKVDGADEVTDDSLVYQNPFVYWFNHYHESNYGGKTYRVDQEPIVIGGGLASIDVAKICMFQLVLEAARERGVTLELLDMEHKGIFKTLDKAGLNYDDLNIKPARLFYRKRVIDMPLVPLDDDPTETQLEKAVKVREKLIRNATTKYGFEVHPLRAPLEILLEEGSVTGIRFQVNEFRDGRFVANGETETVACTQVISSIGSIPECLSGVPMIGELYDTNNPFTGELNQHPGVYLVGNAITGRGNIKDSLRNAKRLGNLVEKGISEGELDYSAVFRQRAEMARDHVARLHEYLKGMPPTDDATRDRIRERTRELQAAHGYAGDYTAWRDKILTSR</sequence>